<gene>
    <name evidence="1" type="ORF">JOD17_001726</name>
</gene>
<evidence type="ECO:0000313" key="2">
    <source>
        <dbReference type="Proteomes" id="UP000741863"/>
    </source>
</evidence>
<dbReference type="Proteomes" id="UP000741863">
    <property type="component" value="Unassembled WGS sequence"/>
</dbReference>
<dbReference type="PANTHER" id="PTHR36441">
    <property type="entry name" value="HYPOTHETICAL CYTOSOLIC PROTEIN"/>
    <property type="match status" value="1"/>
</dbReference>
<dbReference type="SUPFAM" id="SSF103007">
    <property type="entry name" value="Hypothetical protein TT1725"/>
    <property type="match status" value="1"/>
</dbReference>
<reference evidence="1 2" key="1">
    <citation type="submission" date="2021-01" db="EMBL/GenBank/DDBJ databases">
        <title>Genomic Encyclopedia of Type Strains, Phase IV (KMG-IV): sequencing the most valuable type-strain genomes for metagenomic binning, comparative biology and taxonomic classification.</title>
        <authorList>
            <person name="Goeker M."/>
        </authorList>
    </citation>
    <scope>NUCLEOTIDE SEQUENCE [LARGE SCALE GENOMIC DNA]</scope>
    <source>
        <strain evidence="1 2">DSM 25540</strain>
    </source>
</reference>
<dbReference type="EMBL" id="JAFBEC010000004">
    <property type="protein sequence ID" value="MBM7632632.1"/>
    <property type="molecule type" value="Genomic_DNA"/>
</dbReference>
<sequence>MLQSILTRARKRNLSVSEMDKQDAWQRTVLSAACVSNDKTVIEKELRVLENMIEMHEDIECISISFEWL</sequence>
<name>A0ABS2PB53_9BACL</name>
<proteinExistence type="predicted"/>
<dbReference type="PANTHER" id="PTHR36441:SF1">
    <property type="entry name" value="DUF503 DOMAIN-CONTAINING PROTEIN"/>
    <property type="match status" value="1"/>
</dbReference>
<protein>
    <submittedName>
        <fullName evidence="1">Uncharacterized protein YlxP (DUF503 family)</fullName>
    </submittedName>
</protein>
<accession>A0ABS2PB53</accession>
<dbReference type="InterPro" id="IPR036746">
    <property type="entry name" value="TT1725-like_sf"/>
</dbReference>
<keyword evidence="2" id="KW-1185">Reference proteome</keyword>
<evidence type="ECO:0000313" key="1">
    <source>
        <dbReference type="EMBL" id="MBM7632632.1"/>
    </source>
</evidence>
<dbReference type="Pfam" id="PF04456">
    <property type="entry name" value="DUF503"/>
    <property type="match status" value="1"/>
</dbReference>
<organism evidence="1 2">
    <name type="scientific">Geomicrobium sediminis</name>
    <dbReference type="NCBI Taxonomy" id="1347788"/>
    <lineage>
        <taxon>Bacteria</taxon>
        <taxon>Bacillati</taxon>
        <taxon>Bacillota</taxon>
        <taxon>Bacilli</taxon>
        <taxon>Bacillales</taxon>
        <taxon>Geomicrobium</taxon>
    </lineage>
</organism>
<dbReference type="Gene3D" id="3.30.70.1120">
    <property type="entry name" value="TT1725-like"/>
    <property type="match status" value="1"/>
</dbReference>
<dbReference type="InterPro" id="IPR007546">
    <property type="entry name" value="DUF503"/>
</dbReference>
<comment type="caution">
    <text evidence="1">The sequence shown here is derived from an EMBL/GenBank/DDBJ whole genome shotgun (WGS) entry which is preliminary data.</text>
</comment>